<name>A0AAV5RNT9_STABA</name>
<evidence type="ECO:0000259" key="4">
    <source>
        <dbReference type="PROSITE" id="PS50002"/>
    </source>
</evidence>
<evidence type="ECO:0000256" key="1">
    <source>
        <dbReference type="ARBA" id="ARBA00022443"/>
    </source>
</evidence>
<feature type="compositionally biased region" description="Acidic residues" evidence="3">
    <location>
        <begin position="410"/>
        <end position="420"/>
    </location>
</feature>
<dbReference type="PROSITE" id="PS50002">
    <property type="entry name" value="SH3"/>
    <property type="match status" value="1"/>
</dbReference>
<feature type="compositionally biased region" description="Polar residues" evidence="3">
    <location>
        <begin position="1026"/>
        <end position="1036"/>
    </location>
</feature>
<evidence type="ECO:0000256" key="3">
    <source>
        <dbReference type="SAM" id="MobiDB-lite"/>
    </source>
</evidence>
<dbReference type="Pfam" id="PF25459">
    <property type="entry name" value="AIM3_BBC1_C"/>
    <property type="match status" value="1"/>
</dbReference>
<proteinExistence type="predicted"/>
<feature type="compositionally biased region" description="Acidic residues" evidence="3">
    <location>
        <begin position="193"/>
        <end position="207"/>
    </location>
</feature>
<feature type="domain" description="SH3" evidence="4">
    <location>
        <begin position="3"/>
        <end position="67"/>
    </location>
</feature>
<feature type="compositionally biased region" description="Low complexity" evidence="3">
    <location>
        <begin position="355"/>
        <end position="366"/>
    </location>
</feature>
<organism evidence="5 6">
    <name type="scientific">Starmerella bacillaris</name>
    <name type="common">Yeast</name>
    <name type="synonym">Candida zemplinina</name>
    <dbReference type="NCBI Taxonomy" id="1247836"/>
    <lineage>
        <taxon>Eukaryota</taxon>
        <taxon>Fungi</taxon>
        <taxon>Dikarya</taxon>
        <taxon>Ascomycota</taxon>
        <taxon>Saccharomycotina</taxon>
        <taxon>Dipodascomycetes</taxon>
        <taxon>Dipodascales</taxon>
        <taxon>Trichomonascaceae</taxon>
        <taxon>Starmerella</taxon>
    </lineage>
</organism>
<protein>
    <recommendedName>
        <fullName evidence="4">SH3 domain-containing protein</fullName>
    </recommendedName>
</protein>
<feature type="compositionally biased region" description="Acidic residues" evidence="3">
    <location>
        <begin position="505"/>
        <end position="514"/>
    </location>
</feature>
<keyword evidence="6" id="KW-1185">Reference proteome</keyword>
<dbReference type="PANTHER" id="PTHR46026:SF1">
    <property type="entry name" value="RHO-TYPE GUANINE NUCLEOTIDE EXCHANGE FACTOR, ISOFORM F"/>
    <property type="match status" value="1"/>
</dbReference>
<dbReference type="Gene3D" id="2.30.30.40">
    <property type="entry name" value="SH3 Domains"/>
    <property type="match status" value="1"/>
</dbReference>
<accession>A0AAV5RNT9</accession>
<feature type="compositionally biased region" description="Pro residues" evidence="3">
    <location>
        <begin position="883"/>
        <end position="898"/>
    </location>
</feature>
<feature type="compositionally biased region" description="Polar residues" evidence="3">
    <location>
        <begin position="644"/>
        <end position="653"/>
    </location>
</feature>
<dbReference type="InterPro" id="IPR057402">
    <property type="entry name" value="AIM3_BBC1_C"/>
</dbReference>
<feature type="compositionally biased region" description="Polar residues" evidence="3">
    <location>
        <begin position="688"/>
        <end position="698"/>
    </location>
</feature>
<sequence>MAPESFTVRAQYNYEAEQPDDLEFVAGQILTVDQVLDSAWYHGYYDDPHKGRLYGVFPITYVSKITEDVPEPAASVDVQQNEAIGADEGERSEAPPTTTSVSHVTPHAQKLDNDGWSDSEESEEEEKVITFAPPKADNSQVTNSESASSSQHKTSTSVGSNVSVESDSMFVDAHESKLESFENPQDVHPTIEDEHEDEDEREHEDEQEDKREDAQNLPSFEKPKEVQNESEGLAAVTESVSTKSQNISDNEPDFKTRLARFNQANVEPEEKVPRKLERHPTFGRTFPVQEDVQEEKTVDKERKTIEKERSDFQPSMTLKERIALLQQSQQQEQQAADAEAEAAEKRRKRRERAQQEALASSAQESQNTTQSNQATEVPQTSEVKNNYNASNDTQGSDFSAPGQILKSNEEYTEVGDETEYEVQTSMQHLDLQNASEVPGGTNTATAFNPDFVPPIPVPIAAEQPPKNDVTSKRVSQVFSSQNDEYAEDESTHKDFSTAEIPNDNVENDEVEESGEQNQTTQPTGEETQSEQDSEDDAANARRAALRERMARLASSTGGLNMGMLMGAGGFNAAGGIPKRERVIDRSEYESMSPAEIEAAEARREAQESQPISMLGVGPPPPFKFLQKPNETEPTTEEVDETETIKQTETSDIGTESADFERQLDEALNNDSAAGIASESGYEGDSEQTDVNRTPSILNESRYADASVSRVPPVPQPTINRAQIERISNIQPTAPIPGETSAYETDEDTDRTADRSSLDYMRVLGSAVPKSPTQIVPPLNIPHNFAVENPLGKVKVDLESPVSRGQPPAPPQTSLQTPPQPTTVPSVPTAPVVSPTTPAMAVPPAVPPAPAQGVPKANPAAPTNAPRSPVHHQAIPPILTSAPKVPPAVPSPVSAPPVPRHAVPPEIPSTIPPSAPQVNRAPHPPPPVSAVPPAVPPAVPSAPPRAPPAAPPAAPAPTAPPAPPTAPSLPEMPPVVAPSSYSNRTTPPVPENLNNVPAVPTAANQPSSRHNAIPGFAPTAPQPPRTADQTSTSSQFDASAYAATATQGLPPTPAMRAPPPVPGNVPVPAPSQPNGAPPPPPPSHRAPAQPPHLPPPPPAQPVSYTTPKASPGAPPLPPVHPSEASSSGGHHHAHSYAPPPVPPSMPIPPPPPTVPSHSQSAGYDRPSFALPTQSHPLPSIPVAETGPDFETVPSWVSKPNGVPSDAVPHDCSHTVLDVKEGRKLILVNGDATYEVVLYDLSTGDEISRRQFAPSHDQHKLKALSARVSRYVLEAAQKSLNTLQGSSGSVNNCVHAVPHALLPPHELGVEIYANIGNSSVNQSDEIRPGDVCVCDDAMFQGGKSFQKYQKAYKKAYFVIEEWDGTKQKIRLMGPRKESLRLRDLRQGIVKVYRVTDVEYFAS</sequence>
<feature type="compositionally biased region" description="Basic and acidic residues" evidence="3">
    <location>
        <begin position="268"/>
        <end position="280"/>
    </location>
</feature>
<dbReference type="SMART" id="SM00326">
    <property type="entry name" value="SH3"/>
    <property type="match status" value="1"/>
</dbReference>
<feature type="compositionally biased region" description="Polar residues" evidence="3">
    <location>
        <begin position="421"/>
        <end position="446"/>
    </location>
</feature>
<feature type="compositionally biased region" description="Polar residues" evidence="3">
    <location>
        <begin position="716"/>
        <end position="731"/>
    </location>
</feature>
<dbReference type="InterPro" id="IPR001452">
    <property type="entry name" value="SH3_domain"/>
</dbReference>
<reference evidence="5 6" key="1">
    <citation type="journal article" date="2023" name="Elife">
        <title>Identification of key yeast species and microbe-microbe interactions impacting larval growth of Drosophila in the wild.</title>
        <authorList>
            <person name="Mure A."/>
            <person name="Sugiura Y."/>
            <person name="Maeda R."/>
            <person name="Honda K."/>
            <person name="Sakurai N."/>
            <person name="Takahashi Y."/>
            <person name="Watada M."/>
            <person name="Katoh T."/>
            <person name="Gotoh A."/>
            <person name="Gotoh Y."/>
            <person name="Taniguchi I."/>
            <person name="Nakamura K."/>
            <person name="Hayashi T."/>
            <person name="Katayama T."/>
            <person name="Uemura T."/>
            <person name="Hattori Y."/>
        </authorList>
    </citation>
    <scope>NUCLEOTIDE SEQUENCE [LARGE SCALE GENOMIC DNA]</scope>
    <source>
        <strain evidence="5 6">SB-73</strain>
    </source>
</reference>
<feature type="compositionally biased region" description="Low complexity" evidence="3">
    <location>
        <begin position="94"/>
        <end position="108"/>
    </location>
</feature>
<feature type="compositionally biased region" description="Polar residues" evidence="3">
    <location>
        <begin position="367"/>
        <end position="397"/>
    </location>
</feature>
<feature type="compositionally biased region" description="Basic and acidic residues" evidence="3">
    <location>
        <begin position="294"/>
        <end position="311"/>
    </location>
</feature>
<feature type="compositionally biased region" description="Pro residues" evidence="3">
    <location>
        <begin position="1136"/>
        <end position="1153"/>
    </location>
</feature>
<dbReference type="InterPro" id="IPR036028">
    <property type="entry name" value="SH3-like_dom_sf"/>
</dbReference>
<feature type="compositionally biased region" description="Low complexity" evidence="3">
    <location>
        <begin position="850"/>
        <end position="865"/>
    </location>
</feature>
<feature type="compositionally biased region" description="Pro residues" evidence="3">
    <location>
        <begin position="1049"/>
        <end position="1099"/>
    </location>
</feature>
<dbReference type="Pfam" id="PF00018">
    <property type="entry name" value="SH3_1"/>
    <property type="match status" value="1"/>
</dbReference>
<feature type="compositionally biased region" description="Pro residues" evidence="3">
    <location>
        <begin position="904"/>
        <end position="914"/>
    </location>
</feature>
<feature type="compositionally biased region" description="Pro residues" evidence="3">
    <location>
        <begin position="921"/>
        <end position="975"/>
    </location>
</feature>
<dbReference type="PRINTS" id="PR01217">
    <property type="entry name" value="PRICHEXTENSN"/>
</dbReference>
<feature type="compositionally biased region" description="Polar residues" evidence="3">
    <location>
        <begin position="472"/>
        <end position="483"/>
    </location>
</feature>
<dbReference type="SUPFAM" id="SSF50044">
    <property type="entry name" value="SH3-domain"/>
    <property type="match status" value="1"/>
</dbReference>
<evidence type="ECO:0000313" key="5">
    <source>
        <dbReference type="EMBL" id="GMM53204.1"/>
    </source>
</evidence>
<keyword evidence="1 2" id="KW-0728">SH3 domain</keyword>
<dbReference type="Proteomes" id="UP001362899">
    <property type="component" value="Unassembled WGS sequence"/>
</dbReference>
<comment type="caution">
    <text evidence="5">The sequence shown here is derived from an EMBL/GenBank/DDBJ whole genome shotgun (WGS) entry which is preliminary data.</text>
</comment>
<feature type="compositionally biased region" description="Low complexity" evidence="3">
    <location>
        <begin position="323"/>
        <end position="337"/>
    </location>
</feature>
<dbReference type="PANTHER" id="PTHR46026">
    <property type="entry name" value="RHO-TYPE GUANINE NUCLEOTIDE EXCHANGE FACTOR, ISOFORM F"/>
    <property type="match status" value="1"/>
</dbReference>
<dbReference type="EMBL" id="BTGC01000008">
    <property type="protein sequence ID" value="GMM53204.1"/>
    <property type="molecule type" value="Genomic_DNA"/>
</dbReference>
<feature type="compositionally biased region" description="Low complexity" evidence="3">
    <location>
        <begin position="811"/>
        <end position="842"/>
    </location>
</feature>
<feature type="region of interest" description="Disordered" evidence="3">
    <location>
        <begin position="795"/>
        <end position="1182"/>
    </location>
</feature>
<gene>
    <name evidence="5" type="ORF">DASB73_041670</name>
</gene>
<feature type="compositionally biased region" description="Polar residues" evidence="3">
    <location>
        <begin position="515"/>
        <end position="524"/>
    </location>
</feature>
<feature type="region of interest" description="Disordered" evidence="3">
    <location>
        <begin position="584"/>
        <end position="752"/>
    </location>
</feature>
<evidence type="ECO:0000313" key="6">
    <source>
        <dbReference type="Proteomes" id="UP001362899"/>
    </source>
</evidence>
<feature type="compositionally biased region" description="Acidic residues" evidence="3">
    <location>
        <begin position="527"/>
        <end position="537"/>
    </location>
</feature>
<feature type="compositionally biased region" description="Low complexity" evidence="3">
    <location>
        <begin position="144"/>
        <end position="160"/>
    </location>
</feature>
<feature type="region of interest" description="Disordered" evidence="3">
    <location>
        <begin position="86"/>
        <end position="547"/>
    </location>
</feature>
<feature type="compositionally biased region" description="Polar residues" evidence="3">
    <location>
        <begin position="238"/>
        <end position="249"/>
    </location>
</feature>
<evidence type="ECO:0000256" key="2">
    <source>
        <dbReference type="PROSITE-ProRule" id="PRU00192"/>
    </source>
</evidence>
<feature type="compositionally biased region" description="Acidic residues" evidence="3">
    <location>
        <begin position="115"/>
        <end position="126"/>
    </location>
</feature>